<keyword evidence="7" id="KW-0256">Endoplasmic reticulum</keyword>
<evidence type="ECO:0000256" key="5">
    <source>
        <dbReference type="ARBA" id="ARBA00011738"/>
    </source>
</evidence>
<evidence type="ECO:0000256" key="3">
    <source>
        <dbReference type="ARBA" id="ARBA00004832"/>
    </source>
</evidence>
<dbReference type="Pfam" id="PF00583">
    <property type="entry name" value="Acetyltransf_1"/>
    <property type="match status" value="1"/>
</dbReference>
<gene>
    <name evidence="13" type="ORF">TSOC_000129</name>
</gene>
<dbReference type="Gene3D" id="3.40.630.30">
    <property type="match status" value="1"/>
</dbReference>
<evidence type="ECO:0000256" key="10">
    <source>
        <dbReference type="ARBA" id="ARBA00048964"/>
    </source>
</evidence>
<comment type="subunit">
    <text evidence="5 11">Homodimer.</text>
</comment>
<accession>A0A2J8AK16</accession>
<dbReference type="OrthoDB" id="10039976at2759"/>
<evidence type="ECO:0000313" key="13">
    <source>
        <dbReference type="EMBL" id="PNH12865.1"/>
    </source>
</evidence>
<evidence type="ECO:0000256" key="1">
    <source>
        <dbReference type="ARBA" id="ARBA00004184"/>
    </source>
</evidence>
<comment type="caution">
    <text evidence="13">The sequence shown here is derived from an EMBL/GenBank/DDBJ whole genome shotgun (WGS) entry which is preliminary data.</text>
</comment>
<evidence type="ECO:0000256" key="11">
    <source>
        <dbReference type="RuleBase" id="RU365086"/>
    </source>
</evidence>
<keyword evidence="8" id="KW-0472">Membrane</keyword>
<dbReference type="Proteomes" id="UP000236333">
    <property type="component" value="Unassembled WGS sequence"/>
</dbReference>
<evidence type="ECO:0000256" key="2">
    <source>
        <dbReference type="ARBA" id="ARBA00004586"/>
    </source>
</evidence>
<dbReference type="GO" id="GO:0005789">
    <property type="term" value="C:endoplasmic reticulum membrane"/>
    <property type="evidence" value="ECO:0007669"/>
    <property type="project" value="UniProtKB-SubCell"/>
</dbReference>
<organism evidence="13 14">
    <name type="scientific">Tetrabaena socialis</name>
    <dbReference type="NCBI Taxonomy" id="47790"/>
    <lineage>
        <taxon>Eukaryota</taxon>
        <taxon>Viridiplantae</taxon>
        <taxon>Chlorophyta</taxon>
        <taxon>core chlorophytes</taxon>
        <taxon>Chlorophyceae</taxon>
        <taxon>CS clade</taxon>
        <taxon>Chlamydomonadales</taxon>
        <taxon>Tetrabaenaceae</taxon>
        <taxon>Tetrabaena</taxon>
    </lineage>
</organism>
<evidence type="ECO:0000256" key="6">
    <source>
        <dbReference type="ARBA" id="ARBA00022679"/>
    </source>
</evidence>
<evidence type="ECO:0000256" key="7">
    <source>
        <dbReference type="ARBA" id="ARBA00022824"/>
    </source>
</evidence>
<dbReference type="PROSITE" id="PS51186">
    <property type="entry name" value="GNAT"/>
    <property type="match status" value="1"/>
</dbReference>
<comment type="pathway">
    <text evidence="3 11">Nucleotide-sugar biosynthesis; UDP-N-acetyl-alpha-D-glucosamine biosynthesis; N-acetyl-alpha-D-glucosamine 1-phosphate from alpha-D-glucosamine 6-phosphate (route I): step 1/2.</text>
</comment>
<dbReference type="GO" id="GO:0006044">
    <property type="term" value="P:N-acetylglucosamine metabolic process"/>
    <property type="evidence" value="ECO:0007669"/>
    <property type="project" value="UniProtKB-ARBA"/>
</dbReference>
<comment type="catalytic activity">
    <reaction evidence="10 11">
        <text>D-glucosamine 6-phosphate + acetyl-CoA = N-acetyl-D-glucosamine 6-phosphate + CoA + H(+)</text>
        <dbReference type="Rhea" id="RHEA:10292"/>
        <dbReference type="ChEBI" id="CHEBI:15378"/>
        <dbReference type="ChEBI" id="CHEBI:57287"/>
        <dbReference type="ChEBI" id="CHEBI:57288"/>
        <dbReference type="ChEBI" id="CHEBI:57513"/>
        <dbReference type="ChEBI" id="CHEBI:58725"/>
        <dbReference type="EC" id="2.3.1.4"/>
    </reaction>
</comment>
<evidence type="ECO:0000313" key="14">
    <source>
        <dbReference type="Proteomes" id="UP000236333"/>
    </source>
</evidence>
<name>A0A2J8AK16_9CHLO</name>
<dbReference type="GO" id="GO:0006048">
    <property type="term" value="P:UDP-N-acetylglucosamine biosynthetic process"/>
    <property type="evidence" value="ECO:0007669"/>
    <property type="project" value="UniProtKB-UniRule"/>
</dbReference>
<evidence type="ECO:0000256" key="8">
    <source>
        <dbReference type="ARBA" id="ARBA00023136"/>
    </source>
</evidence>
<dbReference type="EC" id="2.3.1.4" evidence="11"/>
<dbReference type="InterPro" id="IPR000182">
    <property type="entry name" value="GNAT_dom"/>
</dbReference>
<sequence length="175" mass="18904">MASAKCYQARQLHASDYDKGFLEVLAHLTTVGEVSRETFEEQLKRMDAAGGYRTVVVEDEGRVVATASMVVELKFIHACGKVGHIEDVVVDPAHRGKNLGLVLVGALVDAAREMGCYKVILDCAEANVAFYEKCGLTRKEVQMVGARRLLASALPGPKHARCCAAALLLAFLLLS</sequence>
<dbReference type="InterPro" id="IPR016181">
    <property type="entry name" value="Acyl_CoA_acyltransferase"/>
</dbReference>
<dbReference type="FunFam" id="3.40.630.30:FF:000048">
    <property type="entry name" value="Glucosamine 6-phosphate N-acetyltransferase"/>
    <property type="match status" value="1"/>
</dbReference>
<keyword evidence="14" id="KW-1185">Reference proteome</keyword>
<dbReference type="UniPathway" id="UPA00113">
    <property type="reaction ID" value="UER00529"/>
</dbReference>
<evidence type="ECO:0000256" key="9">
    <source>
        <dbReference type="ARBA" id="ARBA00023315"/>
    </source>
</evidence>
<dbReference type="InterPro" id="IPR039143">
    <property type="entry name" value="GNPNAT1-like"/>
</dbReference>
<comment type="subcellular location">
    <subcellularLocation>
        <location evidence="1">Endomembrane system</location>
        <topology evidence="1">Peripheral membrane protein</topology>
    </subcellularLocation>
    <subcellularLocation>
        <location evidence="2">Endoplasmic reticulum membrane</location>
    </subcellularLocation>
</comment>
<dbReference type="AlphaFoldDB" id="A0A2J8AK16"/>
<evidence type="ECO:0000256" key="4">
    <source>
        <dbReference type="ARBA" id="ARBA00006048"/>
    </source>
</evidence>
<reference evidence="13 14" key="1">
    <citation type="journal article" date="2017" name="Mol. Biol. Evol.">
        <title>The 4-celled Tetrabaena socialis nuclear genome reveals the essential components for genetic control of cell number at the origin of multicellularity in the volvocine lineage.</title>
        <authorList>
            <person name="Featherston J."/>
            <person name="Arakaki Y."/>
            <person name="Hanschen E.R."/>
            <person name="Ferris P.J."/>
            <person name="Michod R.E."/>
            <person name="Olson B.J.S.C."/>
            <person name="Nozaki H."/>
            <person name="Durand P.M."/>
        </authorList>
    </citation>
    <scope>NUCLEOTIDE SEQUENCE [LARGE SCALE GENOMIC DNA]</scope>
    <source>
        <strain evidence="13 14">NIES-571</strain>
    </source>
</reference>
<dbReference type="EMBL" id="PGGS01000002">
    <property type="protein sequence ID" value="PNH12865.1"/>
    <property type="molecule type" value="Genomic_DNA"/>
</dbReference>
<keyword evidence="6 11" id="KW-0808">Transferase</keyword>
<dbReference type="PANTHER" id="PTHR13355">
    <property type="entry name" value="GLUCOSAMINE 6-PHOSPHATE N-ACETYLTRANSFERASE"/>
    <property type="match status" value="1"/>
</dbReference>
<feature type="domain" description="N-acetyltransferase" evidence="12">
    <location>
        <begin position="7"/>
        <end position="161"/>
    </location>
</feature>
<keyword evidence="9 11" id="KW-0012">Acyltransferase</keyword>
<dbReference type="SUPFAM" id="SSF55729">
    <property type="entry name" value="Acyl-CoA N-acyltransferases (Nat)"/>
    <property type="match status" value="1"/>
</dbReference>
<dbReference type="PANTHER" id="PTHR13355:SF11">
    <property type="entry name" value="GLUCOSAMINE 6-PHOSPHATE N-ACETYLTRANSFERASE"/>
    <property type="match status" value="1"/>
</dbReference>
<dbReference type="GO" id="GO:0004343">
    <property type="term" value="F:glucosamine 6-phosphate N-acetyltransferase activity"/>
    <property type="evidence" value="ECO:0007669"/>
    <property type="project" value="UniProtKB-UniRule"/>
</dbReference>
<proteinExistence type="inferred from homology"/>
<comment type="similarity">
    <text evidence="4 11">Belongs to the acetyltransferase family. GNA1 subfamily.</text>
</comment>
<protein>
    <recommendedName>
        <fullName evidence="11">Glucosamine 6-phosphate N-acetyltransferase</fullName>
        <ecNumber evidence="11">2.3.1.4</ecNumber>
    </recommendedName>
</protein>
<dbReference type="CDD" id="cd04301">
    <property type="entry name" value="NAT_SF"/>
    <property type="match status" value="1"/>
</dbReference>
<evidence type="ECO:0000259" key="12">
    <source>
        <dbReference type="PROSITE" id="PS51186"/>
    </source>
</evidence>